<keyword evidence="3" id="KW-0044">Antibiotic</keyword>
<keyword evidence="6" id="KW-0732">Signal</keyword>
<evidence type="ECO:0008006" key="9">
    <source>
        <dbReference type="Google" id="ProtNLM"/>
    </source>
</evidence>
<evidence type="ECO:0000256" key="2">
    <source>
        <dbReference type="ARBA" id="ARBA00022529"/>
    </source>
</evidence>
<evidence type="ECO:0000256" key="5">
    <source>
        <dbReference type="ARBA" id="ARBA00023157"/>
    </source>
</evidence>
<dbReference type="Gene3D" id="2.60.40.230">
    <property type="entry name" value="Neocarzinostatin-like"/>
    <property type="match status" value="1"/>
</dbReference>
<dbReference type="NCBIfam" id="NF040680">
    <property type="entry name" value="chromo_anti"/>
    <property type="match status" value="1"/>
</dbReference>
<dbReference type="GO" id="GO:0003677">
    <property type="term" value="F:DNA binding"/>
    <property type="evidence" value="ECO:0007669"/>
    <property type="project" value="UniProtKB-KW"/>
</dbReference>
<keyword evidence="5" id="KW-1015">Disulfide bond</keyword>
<name>A0A7W7D8U7_9ACTN</name>
<evidence type="ECO:0000256" key="1">
    <source>
        <dbReference type="ARBA" id="ARBA00010648"/>
    </source>
</evidence>
<dbReference type="PRINTS" id="PR01885">
    <property type="entry name" value="MACROMOMYCIN"/>
</dbReference>
<dbReference type="AlphaFoldDB" id="A0A7W7D8U7"/>
<feature type="signal peptide" evidence="6">
    <location>
        <begin position="1"/>
        <end position="30"/>
    </location>
</feature>
<feature type="chain" id="PRO_5031379646" description="Neocarzinostatin" evidence="6">
    <location>
        <begin position="31"/>
        <end position="142"/>
    </location>
</feature>
<evidence type="ECO:0000313" key="7">
    <source>
        <dbReference type="EMBL" id="MBB4702377.1"/>
    </source>
</evidence>
<dbReference type="InterPro" id="IPR002186">
    <property type="entry name" value="Neocarzinostatin_fam"/>
</dbReference>
<reference evidence="7 8" key="1">
    <citation type="submission" date="2020-08" db="EMBL/GenBank/DDBJ databases">
        <title>Sequencing the genomes of 1000 actinobacteria strains.</title>
        <authorList>
            <person name="Klenk H.-P."/>
        </authorList>
    </citation>
    <scope>NUCLEOTIDE SEQUENCE [LARGE SCALE GENOMIC DNA]</scope>
    <source>
        <strain evidence="7 8">DSM 45784</strain>
    </source>
</reference>
<dbReference type="Pfam" id="PF00960">
    <property type="entry name" value="Neocarzinostat"/>
    <property type="match status" value="1"/>
</dbReference>
<dbReference type="GO" id="GO:0042742">
    <property type="term" value="P:defense response to bacterium"/>
    <property type="evidence" value="ECO:0007669"/>
    <property type="project" value="UniProtKB-KW"/>
</dbReference>
<dbReference type="Proteomes" id="UP000542210">
    <property type="component" value="Unassembled WGS sequence"/>
</dbReference>
<dbReference type="SUPFAM" id="SSF49319">
    <property type="entry name" value="Actinoxanthin-like"/>
    <property type="match status" value="1"/>
</dbReference>
<dbReference type="RefSeq" id="WP_184882095.1">
    <property type="nucleotide sequence ID" value="NZ_BOOV01000040.1"/>
</dbReference>
<dbReference type="EMBL" id="JACHND010000001">
    <property type="protein sequence ID" value="MBB4702377.1"/>
    <property type="molecule type" value="Genomic_DNA"/>
</dbReference>
<dbReference type="InterPro" id="IPR027273">
    <property type="entry name" value="Neocarzinostatin-like"/>
</dbReference>
<keyword evidence="4" id="KW-0238">DNA-binding</keyword>
<accession>A0A7W7D8U7</accession>
<protein>
    <recommendedName>
        <fullName evidence="9">Neocarzinostatin</fullName>
    </recommendedName>
</protein>
<sequence>MKKAGILAKLGVGAALAFGVAAAMAPGAQAAAPSFTASPNTGLSDGSVVTVSVSGAAANETYSIAECADLAAGVLACDETSGASFTTDANGSATFPLTVRKTFEGKTYEGTTVGTANCAVDACYLGAGNNNLVLGQVALSFN</sequence>
<comment type="similarity">
    <text evidence="1">Belongs to the neocarzinostatin family.</text>
</comment>
<proteinExistence type="inferred from homology"/>
<keyword evidence="2" id="KW-0929">Antimicrobial</keyword>
<evidence type="ECO:0000313" key="8">
    <source>
        <dbReference type="Proteomes" id="UP000542210"/>
    </source>
</evidence>
<evidence type="ECO:0000256" key="6">
    <source>
        <dbReference type="SAM" id="SignalP"/>
    </source>
</evidence>
<comment type="caution">
    <text evidence="7">The sequence shown here is derived from an EMBL/GenBank/DDBJ whole genome shotgun (WGS) entry which is preliminary data.</text>
</comment>
<evidence type="ECO:0000256" key="4">
    <source>
        <dbReference type="ARBA" id="ARBA00023125"/>
    </source>
</evidence>
<evidence type="ECO:0000256" key="3">
    <source>
        <dbReference type="ARBA" id="ARBA00023022"/>
    </source>
</evidence>
<organism evidence="7 8">
    <name type="scientific">Sphaerisporangium siamense</name>
    <dbReference type="NCBI Taxonomy" id="795645"/>
    <lineage>
        <taxon>Bacteria</taxon>
        <taxon>Bacillati</taxon>
        <taxon>Actinomycetota</taxon>
        <taxon>Actinomycetes</taxon>
        <taxon>Streptosporangiales</taxon>
        <taxon>Streptosporangiaceae</taxon>
        <taxon>Sphaerisporangium</taxon>
    </lineage>
</organism>
<keyword evidence="8" id="KW-1185">Reference proteome</keyword>
<gene>
    <name evidence="7" type="ORF">BJ982_003921</name>
</gene>